<dbReference type="InterPro" id="IPR020583">
    <property type="entry name" value="Inositol_monoP_metal-BS"/>
</dbReference>
<keyword evidence="8" id="KW-1185">Reference proteome</keyword>
<dbReference type="EMBL" id="CP022347">
    <property type="protein sequence ID" value="ASQ31164.1"/>
    <property type="molecule type" value="Genomic_DNA"/>
</dbReference>
<evidence type="ECO:0000313" key="7">
    <source>
        <dbReference type="EMBL" id="ASQ31164.1"/>
    </source>
</evidence>
<dbReference type="GO" id="GO:0008441">
    <property type="term" value="F:3'(2'),5'-bisphosphate nucleotidase activity"/>
    <property type="evidence" value="ECO:0007669"/>
    <property type="project" value="UniProtKB-EC"/>
</dbReference>
<dbReference type="SUPFAM" id="SSF56655">
    <property type="entry name" value="Carbohydrate phosphatase"/>
    <property type="match status" value="1"/>
</dbReference>
<dbReference type="InterPro" id="IPR050725">
    <property type="entry name" value="CysQ/Inositol_MonoPase"/>
</dbReference>
<organism evidence="7 8">
    <name type="scientific">Campylobacter avium LMG 24591</name>
    <dbReference type="NCBI Taxonomy" id="522484"/>
    <lineage>
        <taxon>Bacteria</taxon>
        <taxon>Pseudomonadati</taxon>
        <taxon>Campylobacterota</taxon>
        <taxon>Epsilonproteobacteria</taxon>
        <taxon>Campylobacterales</taxon>
        <taxon>Campylobacteraceae</taxon>
        <taxon>Campylobacter</taxon>
    </lineage>
</organism>
<dbReference type="InterPro" id="IPR000760">
    <property type="entry name" value="Inositol_monophosphatase-like"/>
</dbReference>
<feature type="binding site" evidence="6">
    <location>
        <position position="205"/>
    </location>
    <ligand>
        <name>Mg(2+)</name>
        <dbReference type="ChEBI" id="CHEBI:18420"/>
        <label>1</label>
        <note>catalytic</note>
    </ligand>
</feature>
<dbReference type="Pfam" id="PF00459">
    <property type="entry name" value="Inositol_P"/>
    <property type="match status" value="1"/>
</dbReference>
<evidence type="ECO:0000256" key="5">
    <source>
        <dbReference type="ARBA" id="ARBA00042530"/>
    </source>
</evidence>
<reference evidence="7" key="1">
    <citation type="submission" date="2017-07" db="EMBL/GenBank/DDBJ databases">
        <title>Analysis of two Campylobacter avium genomes and identification of a novel hippuricase gene.</title>
        <authorList>
            <person name="Miller W.G."/>
            <person name="Chapman M.H."/>
            <person name="Yee E."/>
            <person name="Revez J."/>
            <person name="Bono J.L."/>
            <person name="Rossi M."/>
        </authorList>
    </citation>
    <scope>NUCLEOTIDE SEQUENCE [LARGE SCALE GENOMIC DNA]</scope>
    <source>
        <strain evidence="7">LMG 24591</strain>
    </source>
</reference>
<feature type="binding site" evidence="6">
    <location>
        <position position="83"/>
    </location>
    <ligand>
        <name>Mg(2+)</name>
        <dbReference type="ChEBI" id="CHEBI:18420"/>
        <label>1</label>
        <note>catalytic</note>
    </ligand>
</feature>
<dbReference type="GO" id="GO:0000103">
    <property type="term" value="P:sulfate assimilation"/>
    <property type="evidence" value="ECO:0007669"/>
    <property type="project" value="TreeGrafter"/>
</dbReference>
<dbReference type="RefSeq" id="WP_094325974.1">
    <property type="nucleotide sequence ID" value="NZ_CP022347.1"/>
</dbReference>
<evidence type="ECO:0000256" key="4">
    <source>
        <dbReference type="ARBA" id="ARBA00041694"/>
    </source>
</evidence>
<name>A0A222MYE4_9BACT</name>
<dbReference type="PANTHER" id="PTHR43028:SF5">
    <property type="entry name" value="3'(2'),5'-BISPHOSPHATE NUCLEOTIDASE 1"/>
    <property type="match status" value="1"/>
</dbReference>
<dbReference type="CDD" id="cd01638">
    <property type="entry name" value="CysQ"/>
    <property type="match status" value="1"/>
</dbReference>
<evidence type="ECO:0000256" key="1">
    <source>
        <dbReference type="ARBA" id="ARBA00001625"/>
    </source>
</evidence>
<dbReference type="PANTHER" id="PTHR43028">
    <property type="entry name" value="3'(2'),5'-BISPHOSPHATE NUCLEOTIDASE 1"/>
    <property type="match status" value="1"/>
</dbReference>
<sequence length="254" mass="28848">MKLNSLLELALEASNEASKAILKEKENLKIWQKKDLSPLSSADVLANELISEILGKSDIKICSEEEPLNYELRKNLKRFWLVDPLDGTKGFIKGSDEYCILIALIEEQRPILALIQKPSTGEVFYAHKDSPVYKNDKILQKDEAKFQKNKNKALVSVHHPNAKNQDFLDKNSLSTLKISSALKFCSLLEAEAGLYLRFESLNSWDIAAGDFLLNQNEGLMCKLDKSLLEYNKESFLCPSFIALAKKEYLKDIKF</sequence>
<feature type="binding site" evidence="6">
    <location>
        <position position="64"/>
    </location>
    <ligand>
        <name>Mg(2+)</name>
        <dbReference type="ChEBI" id="CHEBI:18420"/>
        <label>1</label>
        <note>catalytic</note>
    </ligand>
</feature>
<evidence type="ECO:0000313" key="8">
    <source>
        <dbReference type="Proteomes" id="UP000201169"/>
    </source>
</evidence>
<feature type="binding site" evidence="6">
    <location>
        <position position="85"/>
    </location>
    <ligand>
        <name>Mg(2+)</name>
        <dbReference type="ChEBI" id="CHEBI:18420"/>
        <label>1</label>
        <note>catalytic</note>
    </ligand>
</feature>
<dbReference type="Gene3D" id="3.40.190.80">
    <property type="match status" value="1"/>
</dbReference>
<dbReference type="GO" id="GO:0050427">
    <property type="term" value="P:3'-phosphoadenosine 5'-phosphosulfate metabolic process"/>
    <property type="evidence" value="ECO:0007669"/>
    <property type="project" value="TreeGrafter"/>
</dbReference>
<dbReference type="KEGG" id="cavi:CAV_1558"/>
<protein>
    <recommendedName>
        <fullName evidence="4">3'(2'),5-bisphosphonucleoside 3'(2')-phosphohydrolase</fullName>
    </recommendedName>
    <alternativeName>
        <fullName evidence="5">DPNPase</fullName>
    </alternativeName>
</protein>
<dbReference type="PROSITE" id="PS00629">
    <property type="entry name" value="IMP_1"/>
    <property type="match status" value="1"/>
</dbReference>
<dbReference type="AlphaFoldDB" id="A0A222MYE4"/>
<comment type="catalytic activity">
    <reaction evidence="1">
        <text>adenosine 3',5'-bisphosphate + H2O = AMP + phosphate</text>
        <dbReference type="Rhea" id="RHEA:10040"/>
        <dbReference type="ChEBI" id="CHEBI:15377"/>
        <dbReference type="ChEBI" id="CHEBI:43474"/>
        <dbReference type="ChEBI" id="CHEBI:58343"/>
        <dbReference type="ChEBI" id="CHEBI:456215"/>
        <dbReference type="EC" id="3.1.3.7"/>
    </reaction>
</comment>
<evidence type="ECO:0000256" key="3">
    <source>
        <dbReference type="ARBA" id="ARBA00022842"/>
    </source>
</evidence>
<proteinExistence type="predicted"/>
<keyword evidence="3 6" id="KW-0460">Magnesium</keyword>
<accession>A0A222MYE4</accession>
<gene>
    <name evidence="7" type="primary">cysQ2</name>
    <name evidence="7" type="ORF">CAV_1558</name>
</gene>
<evidence type="ECO:0000256" key="6">
    <source>
        <dbReference type="PIRSR" id="PIRSR600760-2"/>
    </source>
</evidence>
<dbReference type="GO" id="GO:0046872">
    <property type="term" value="F:metal ion binding"/>
    <property type="evidence" value="ECO:0007669"/>
    <property type="project" value="UniProtKB-KW"/>
</dbReference>
<dbReference type="Proteomes" id="UP000201169">
    <property type="component" value="Chromosome"/>
</dbReference>
<dbReference type="Gene3D" id="3.30.540.10">
    <property type="entry name" value="Fructose-1,6-Bisphosphatase, subunit A, domain 1"/>
    <property type="match status" value="1"/>
</dbReference>
<evidence type="ECO:0000256" key="2">
    <source>
        <dbReference type="ARBA" id="ARBA00022723"/>
    </source>
</evidence>
<comment type="cofactor">
    <cofactor evidence="6">
        <name>Mg(2+)</name>
        <dbReference type="ChEBI" id="CHEBI:18420"/>
    </cofactor>
</comment>
<keyword evidence="2 6" id="KW-0479">Metal-binding</keyword>
<dbReference type="OrthoDB" id="9785695at2"/>
<keyword evidence="7" id="KW-0378">Hydrolase</keyword>
<feature type="binding site" evidence="6">
    <location>
        <position position="86"/>
    </location>
    <ligand>
        <name>Mg(2+)</name>
        <dbReference type="ChEBI" id="CHEBI:18420"/>
        <label>1</label>
        <note>catalytic</note>
    </ligand>
</feature>